<protein>
    <recommendedName>
        <fullName evidence="3">Capsid protein</fullName>
    </recommendedName>
</protein>
<name>A0A7H0YH74_9BACL</name>
<reference evidence="1 2" key="1">
    <citation type="submission" date="2020-09" db="EMBL/GenBank/DDBJ databases">
        <title>Characterization of Paenibacillus peoriae strain ZF390 with broad-spectrum antimicrobial activity as a potential biocontrol agent.</title>
        <authorList>
            <person name="Li L."/>
            <person name="Zhao Y."/>
            <person name="Li B."/>
            <person name="Xie X."/>
        </authorList>
    </citation>
    <scope>NUCLEOTIDE SEQUENCE [LARGE SCALE GENOMIC DNA]</scope>
    <source>
        <strain evidence="1 2">ZF390</strain>
        <plasmid evidence="1 2">pPlas1</plasmid>
    </source>
</reference>
<geneLocation type="plasmid" evidence="1 2">
    <name>pPlas1</name>
</geneLocation>
<keyword evidence="1" id="KW-0614">Plasmid</keyword>
<dbReference type="InterPro" id="IPR053738">
    <property type="entry name" value="Lambda_capsid_assembly"/>
</dbReference>
<dbReference type="Gene3D" id="3.90.1690.10">
    <property type="entry name" value="phage-related protein like domain"/>
    <property type="match status" value="1"/>
</dbReference>
<dbReference type="RefSeq" id="WP_190299739.1">
    <property type="nucleotide sequence ID" value="NZ_CP061173.1"/>
</dbReference>
<evidence type="ECO:0000313" key="2">
    <source>
        <dbReference type="Proteomes" id="UP000516384"/>
    </source>
</evidence>
<gene>
    <name evidence="1" type="ORF">IAQ67_28360</name>
</gene>
<dbReference type="EMBL" id="CP061173">
    <property type="protein sequence ID" value="QNR70432.1"/>
    <property type="molecule type" value="Genomic_DNA"/>
</dbReference>
<dbReference type="AlphaFoldDB" id="A0A7H0YH74"/>
<organism evidence="1 2">
    <name type="scientific">Paenibacillus peoriae</name>
    <dbReference type="NCBI Taxonomy" id="59893"/>
    <lineage>
        <taxon>Bacteria</taxon>
        <taxon>Bacillati</taxon>
        <taxon>Bacillota</taxon>
        <taxon>Bacilli</taxon>
        <taxon>Bacillales</taxon>
        <taxon>Paenibacillaceae</taxon>
        <taxon>Paenibacillus</taxon>
    </lineage>
</organism>
<dbReference type="Proteomes" id="UP000516384">
    <property type="component" value="Plasmid pPlas1"/>
</dbReference>
<accession>A0A7H0YH74</accession>
<proteinExistence type="predicted"/>
<evidence type="ECO:0008006" key="3">
    <source>
        <dbReference type="Google" id="ProtNLM"/>
    </source>
</evidence>
<sequence>MAGQTYGQHNIKNTHYDQFLTNISVSYNETNTYIGEQVIPVVDVQKQSDKYMVFDYRDHMIEDDNILRAPGTVASEMRTGWSEDSFYTEGYAKRYALYDEELANADQDAIFNLKEMAAKQVKAKLLLNKELKSASLLTNPNNFHADLRVNVGADGSGADVTKWSDYKNSDPILDLFKLREKAERLGAMDFNTLVLSKPVYNILKMHPKLKALTSSGLVQPEFVSDEAIKHLLGVENLIVANARKAKSSQRRVGQGGMTNYIWGNNAVLMYLPKGAGRDVPAAAYTFQWTNPLANVTGAQKTREYYSEEAKTLWIETEEWFAQKVVSQLGAVVLPDIVDPLVK</sequence>
<evidence type="ECO:0000313" key="1">
    <source>
        <dbReference type="EMBL" id="QNR70432.1"/>
    </source>
</evidence>